<keyword evidence="1" id="KW-1133">Transmembrane helix</keyword>
<organism evidence="2 3">
    <name type="scientific">Methyloradius palustris</name>
    <dbReference type="NCBI Taxonomy" id="2778876"/>
    <lineage>
        <taxon>Bacteria</taxon>
        <taxon>Pseudomonadati</taxon>
        <taxon>Pseudomonadota</taxon>
        <taxon>Betaproteobacteria</taxon>
        <taxon>Nitrosomonadales</taxon>
        <taxon>Methylophilaceae</taxon>
        <taxon>Methyloradius</taxon>
    </lineage>
</organism>
<feature type="transmembrane region" description="Helical" evidence="1">
    <location>
        <begin position="9"/>
        <end position="28"/>
    </location>
</feature>
<keyword evidence="3" id="KW-1185">Reference proteome</keyword>
<feature type="transmembrane region" description="Helical" evidence="1">
    <location>
        <begin position="40"/>
        <end position="61"/>
    </location>
</feature>
<dbReference type="RefSeq" id="WP_221763509.1">
    <property type="nucleotide sequence ID" value="NZ_AP024110.1"/>
</dbReference>
<evidence type="ECO:0000313" key="2">
    <source>
        <dbReference type="EMBL" id="BCM25420.1"/>
    </source>
</evidence>
<keyword evidence="1" id="KW-0472">Membrane</keyword>
<evidence type="ECO:0000313" key="3">
    <source>
        <dbReference type="Proteomes" id="UP000826722"/>
    </source>
</evidence>
<proteinExistence type="predicted"/>
<dbReference type="EMBL" id="AP024110">
    <property type="protein sequence ID" value="BCM25420.1"/>
    <property type="molecule type" value="Genomic_DNA"/>
</dbReference>
<protein>
    <recommendedName>
        <fullName evidence="4">Phage abortive infection protein</fullName>
    </recommendedName>
</protein>
<reference evidence="2" key="1">
    <citation type="journal article" date="2021" name="Arch. Microbiol.">
        <title>Methyloradius palustris gen. nov., sp. nov., a methanol-oxidizing bacterium isolated from snow.</title>
        <authorList>
            <person name="Miyadera T."/>
            <person name="Kojima H."/>
            <person name="Fukui M."/>
        </authorList>
    </citation>
    <scope>NUCLEOTIDE SEQUENCE</scope>
    <source>
        <strain evidence="2">Zm11</strain>
    </source>
</reference>
<accession>A0A8D5JM22</accession>
<dbReference type="Proteomes" id="UP000826722">
    <property type="component" value="Chromosome"/>
</dbReference>
<keyword evidence="1" id="KW-0812">Transmembrane</keyword>
<evidence type="ECO:0000256" key="1">
    <source>
        <dbReference type="SAM" id="Phobius"/>
    </source>
</evidence>
<dbReference type="AlphaFoldDB" id="A0A8D5JM22"/>
<dbReference type="KEGG" id="mpau:ZMTM_16790"/>
<evidence type="ECO:0008006" key="4">
    <source>
        <dbReference type="Google" id="ProtNLM"/>
    </source>
</evidence>
<name>A0A8D5JM22_9PROT</name>
<sequence>MKLFTSKKSVLIIFSILFTIPLVIYFYNFHGNFSSKQDDWGGFGSYISGFYGTLAFLVLVYTTRLTTKQFKIQNEDNVFFRLFDSLQARISNAQIISENQTYTAHQSLRFLAESFEKELSFESIGIAKNLLKSVPEKISDTQFLKIYEALKKDWNIESYEEFRAKFLADMNKVTSSDKGEILKVYIGGFNQQSPKLIDALRSTGSVNFYRIPFSVRRHYYGIVAERLISKHGEFLDGYLKNICFLLEIASNSENENHYINFLKSQLTKYEIIILFYLIAGAEFNFKKKEFFINMKYLKKY</sequence>
<gene>
    <name evidence="2" type="ORF">ZMTM_16790</name>
</gene>